<dbReference type="Proteomes" id="UP000277671">
    <property type="component" value="Unassembled WGS sequence"/>
</dbReference>
<name>A0A495JB64_9ACTN</name>
<feature type="domain" description="DUF1232" evidence="6">
    <location>
        <begin position="44"/>
        <end position="74"/>
    </location>
</feature>
<dbReference type="OrthoDB" id="4332048at2"/>
<keyword evidence="8" id="KW-1185">Reference proteome</keyword>
<feature type="transmembrane region" description="Helical" evidence="5">
    <location>
        <begin position="6"/>
        <end position="29"/>
    </location>
</feature>
<dbReference type="GO" id="GO:0012505">
    <property type="term" value="C:endomembrane system"/>
    <property type="evidence" value="ECO:0007669"/>
    <property type="project" value="UniProtKB-SubCell"/>
</dbReference>
<evidence type="ECO:0000259" key="6">
    <source>
        <dbReference type="Pfam" id="PF06803"/>
    </source>
</evidence>
<evidence type="ECO:0000313" key="8">
    <source>
        <dbReference type="Proteomes" id="UP000277671"/>
    </source>
</evidence>
<dbReference type="Pfam" id="PF06803">
    <property type="entry name" value="DUF1232"/>
    <property type="match status" value="1"/>
</dbReference>
<dbReference type="AlphaFoldDB" id="A0A495JB64"/>
<evidence type="ECO:0000256" key="1">
    <source>
        <dbReference type="ARBA" id="ARBA00004127"/>
    </source>
</evidence>
<keyword evidence="3 5" id="KW-1133">Transmembrane helix</keyword>
<reference evidence="7 8" key="1">
    <citation type="submission" date="2018-10" db="EMBL/GenBank/DDBJ databases">
        <title>Sequencing the genomes of 1000 actinobacteria strains.</title>
        <authorList>
            <person name="Klenk H.-P."/>
        </authorList>
    </citation>
    <scope>NUCLEOTIDE SEQUENCE [LARGE SCALE GENOMIC DNA]</scope>
    <source>
        <strain evidence="7 8">DSM 45175</strain>
    </source>
</reference>
<evidence type="ECO:0000256" key="4">
    <source>
        <dbReference type="ARBA" id="ARBA00023136"/>
    </source>
</evidence>
<dbReference type="EMBL" id="RBKT01000001">
    <property type="protein sequence ID" value="RKR86250.1"/>
    <property type="molecule type" value="Genomic_DNA"/>
</dbReference>
<evidence type="ECO:0000256" key="2">
    <source>
        <dbReference type="ARBA" id="ARBA00022692"/>
    </source>
</evidence>
<comment type="subcellular location">
    <subcellularLocation>
        <location evidence="1">Endomembrane system</location>
        <topology evidence="1">Multi-pass membrane protein</topology>
    </subcellularLocation>
</comment>
<proteinExistence type="predicted"/>
<sequence>MDSWMVVVLVVLAAVTLVVAVVLVIRLLRMRSLIRSAKMPFSGKAAFWAAVIYGISPVDVLPDPIYLDDIGILLGAITYLGHLARRHGIIGGRPAVAQTERRRVDRQHTG</sequence>
<keyword evidence="2 5" id="KW-0812">Transmembrane</keyword>
<evidence type="ECO:0000313" key="7">
    <source>
        <dbReference type="EMBL" id="RKR86250.1"/>
    </source>
</evidence>
<comment type="caution">
    <text evidence="7">The sequence shown here is derived from an EMBL/GenBank/DDBJ whole genome shotgun (WGS) entry which is preliminary data.</text>
</comment>
<organism evidence="7 8">
    <name type="scientific">Micromonospora pisi</name>
    <dbReference type="NCBI Taxonomy" id="589240"/>
    <lineage>
        <taxon>Bacteria</taxon>
        <taxon>Bacillati</taxon>
        <taxon>Actinomycetota</taxon>
        <taxon>Actinomycetes</taxon>
        <taxon>Micromonosporales</taxon>
        <taxon>Micromonosporaceae</taxon>
        <taxon>Micromonospora</taxon>
    </lineage>
</organism>
<dbReference type="InterPro" id="IPR010652">
    <property type="entry name" value="DUF1232"/>
</dbReference>
<keyword evidence="4 5" id="KW-0472">Membrane</keyword>
<gene>
    <name evidence="7" type="ORF">BDK92_0474</name>
</gene>
<evidence type="ECO:0000256" key="5">
    <source>
        <dbReference type="SAM" id="Phobius"/>
    </source>
</evidence>
<accession>A0A495JB64</accession>
<dbReference type="RefSeq" id="WP_121154142.1">
    <property type="nucleotide sequence ID" value="NZ_RBKT01000001.1"/>
</dbReference>
<evidence type="ECO:0000256" key="3">
    <source>
        <dbReference type="ARBA" id="ARBA00022989"/>
    </source>
</evidence>
<protein>
    <recommendedName>
        <fullName evidence="6">DUF1232 domain-containing protein</fullName>
    </recommendedName>
</protein>